<organism evidence="1 2">
    <name type="scientific">Methylorubrum extorquens (strain DSM 6343 / CIP 106787 / DM4)</name>
    <name type="common">Methylobacterium extorquens</name>
    <dbReference type="NCBI Taxonomy" id="661410"/>
    <lineage>
        <taxon>Bacteria</taxon>
        <taxon>Pseudomonadati</taxon>
        <taxon>Pseudomonadota</taxon>
        <taxon>Alphaproteobacteria</taxon>
        <taxon>Hyphomicrobiales</taxon>
        <taxon>Methylobacteriaceae</taxon>
        <taxon>Methylorubrum</taxon>
    </lineage>
</organism>
<dbReference type="HOGENOM" id="CLU_2585628_0_0_5"/>
<dbReference type="GeneID" id="72991229"/>
<accession>C7CFC3</accession>
<protein>
    <submittedName>
        <fullName evidence="1">Uncharacterized protein</fullName>
    </submittedName>
</protein>
<evidence type="ECO:0000313" key="2">
    <source>
        <dbReference type="Proteomes" id="UP000008070"/>
    </source>
</evidence>
<dbReference type="Proteomes" id="UP000008070">
    <property type="component" value="Chromosome"/>
</dbReference>
<evidence type="ECO:0000313" key="1">
    <source>
        <dbReference type="EMBL" id="CAX26057.1"/>
    </source>
</evidence>
<reference evidence="2" key="1">
    <citation type="journal article" date="2009" name="PLoS ONE">
        <title>Methylobacterium genome sequences: a reference blueprint to investigate microbial metabolism of C1 compounds from natural and industrial sources.</title>
        <authorList>
            <person name="Vuilleumier S."/>
            <person name="Chistoserdova L."/>
            <person name="Lee M.-C."/>
            <person name="Bringel F."/>
            <person name="Lajus A."/>
            <person name="Zhou Y."/>
            <person name="Gourion B."/>
            <person name="Barbe V."/>
            <person name="Chang J."/>
            <person name="Cruveiller S."/>
            <person name="Dossat C."/>
            <person name="Gillett W."/>
            <person name="Gruffaz C."/>
            <person name="Haugen E."/>
            <person name="Hourcade E."/>
            <person name="Levy R."/>
            <person name="Mangenot S."/>
            <person name="Muller E."/>
            <person name="Nadalig T."/>
            <person name="Pagni M."/>
            <person name="Penny C."/>
            <person name="Peyraud R."/>
            <person name="Robinson D.G."/>
            <person name="Roche D."/>
            <person name="Rouy Z."/>
            <person name="Saenampechek C."/>
            <person name="Salvignol G."/>
            <person name="Vallenet D."/>
            <person name="Wu Z."/>
            <person name="Marx C.J."/>
            <person name="Vorholt J.A."/>
            <person name="Olson M.V."/>
            <person name="Kaul R."/>
            <person name="Weissenbach J."/>
            <person name="Medigue C."/>
            <person name="Lidstrom M.E."/>
        </authorList>
    </citation>
    <scope>NUCLEOTIDE SEQUENCE [LARGE SCALE GENOMIC DNA]</scope>
    <source>
        <strain evidence="2">DSM 6343 / CIP 106787 / DM4</strain>
    </source>
</reference>
<sequence>MSDHRDGDGLRKWHRMSPAERRRIEERIMAAERMRGVEGYARMYAGPGIGGLPPNEGVHGRAATRRRAHAARAAAKAGRP</sequence>
<gene>
    <name evidence="1" type="ORF">METD_I4428</name>
</gene>
<dbReference type="AlphaFoldDB" id="C7CFC3"/>
<proteinExistence type="predicted"/>
<dbReference type="KEGG" id="mdi:METDI4428"/>
<name>C7CFC3_METED</name>
<dbReference type="EMBL" id="FP103042">
    <property type="protein sequence ID" value="CAX26057.1"/>
    <property type="molecule type" value="Genomic_DNA"/>
</dbReference>
<dbReference type="RefSeq" id="WP_015823750.1">
    <property type="nucleotide sequence ID" value="NC_012988.1"/>
</dbReference>